<dbReference type="RefSeq" id="WP_039001587.1">
    <property type="nucleotide sequence ID" value="NZ_CP014327.1"/>
</dbReference>
<dbReference type="STRING" id="1579316.RC74_18400"/>
<dbReference type="Gene3D" id="2.60.40.2250">
    <property type="match status" value="1"/>
</dbReference>
<organism evidence="2 3">
    <name type="scientific">Falsihalocynthiibacter arcticus</name>
    <dbReference type="NCBI Taxonomy" id="1579316"/>
    <lineage>
        <taxon>Bacteria</taxon>
        <taxon>Pseudomonadati</taxon>
        <taxon>Pseudomonadota</taxon>
        <taxon>Alphaproteobacteria</taxon>
        <taxon>Rhodobacterales</taxon>
        <taxon>Roseobacteraceae</taxon>
        <taxon>Falsihalocynthiibacter</taxon>
    </lineage>
</organism>
<accession>A0A126V3S0</accession>
<dbReference type="OrthoDB" id="5438043at2"/>
<gene>
    <name evidence="2" type="ORF">RC74_18400</name>
</gene>
<feature type="domain" description="Transglutaminase-like" evidence="1">
    <location>
        <begin position="158"/>
        <end position="218"/>
    </location>
</feature>
<dbReference type="InterPro" id="IPR002931">
    <property type="entry name" value="Transglutaminase-like"/>
</dbReference>
<dbReference type="Gene3D" id="3.10.620.30">
    <property type="match status" value="1"/>
</dbReference>
<dbReference type="SUPFAM" id="SSF54001">
    <property type="entry name" value="Cysteine proteinases"/>
    <property type="match status" value="1"/>
</dbReference>
<dbReference type="EMBL" id="CP014327">
    <property type="protein sequence ID" value="AML52964.1"/>
    <property type="molecule type" value="Genomic_DNA"/>
</dbReference>
<dbReference type="AlphaFoldDB" id="A0A126V3S0"/>
<protein>
    <submittedName>
        <fullName evidence="2">Transglutaminase</fullName>
    </submittedName>
</protein>
<name>A0A126V3S0_9RHOB</name>
<evidence type="ECO:0000313" key="2">
    <source>
        <dbReference type="EMBL" id="AML52964.1"/>
    </source>
</evidence>
<keyword evidence="3" id="KW-1185">Reference proteome</keyword>
<reference evidence="2 3" key="1">
    <citation type="submission" date="2016-02" db="EMBL/GenBank/DDBJ databases">
        <title>Complete genome sequence of Halocynthiibacter arcticus PAMC 20958t from arctic marine sediment.</title>
        <authorList>
            <person name="Lee Y.M."/>
            <person name="Baek K."/>
            <person name="Lee H.K."/>
            <person name="Shin S.C."/>
        </authorList>
    </citation>
    <scope>NUCLEOTIDE SEQUENCE [LARGE SCALE GENOMIC DNA]</scope>
    <source>
        <strain evidence="2">PAMC 20958</strain>
    </source>
</reference>
<evidence type="ECO:0000259" key="1">
    <source>
        <dbReference type="SMART" id="SM00460"/>
    </source>
</evidence>
<dbReference type="PANTHER" id="PTHR33490:SF12">
    <property type="entry name" value="BLL5557 PROTEIN"/>
    <property type="match status" value="1"/>
</dbReference>
<dbReference type="KEGG" id="hat:RC74_18400"/>
<evidence type="ECO:0000313" key="3">
    <source>
        <dbReference type="Proteomes" id="UP000070371"/>
    </source>
</evidence>
<sequence>MELLVKVHLVYSADQPSDILLQIEAAQGNDQVLLDAMLDFTEPTETFVVAGEENIGVRRWLKVDGQFDCTYVASVDVVRVDDDLADCAQAKLSSLPSDVTKFLMPSRYCHPEDFFAFTADQFEHLSGGAVIKAMSNWINTHFKYDTDVSNAATSASQSFELRAGVCRDFAHVLIAMARAVGIPARIVSAYAPDVSPQDFHAVTEVYLENRWQLIDSTGMARASEIVRIGVGRDAADVSFLTSYGALSLKKQTVEVSRIVKPS</sequence>
<proteinExistence type="predicted"/>
<dbReference type="InterPro" id="IPR038765">
    <property type="entry name" value="Papain-like_cys_pep_sf"/>
</dbReference>
<dbReference type="Proteomes" id="UP000070371">
    <property type="component" value="Chromosome"/>
</dbReference>
<dbReference type="SMART" id="SM00460">
    <property type="entry name" value="TGc"/>
    <property type="match status" value="1"/>
</dbReference>
<dbReference type="PANTHER" id="PTHR33490">
    <property type="entry name" value="BLR5614 PROTEIN-RELATED"/>
    <property type="match status" value="1"/>
</dbReference>
<dbReference type="Pfam" id="PF01841">
    <property type="entry name" value="Transglut_core"/>
    <property type="match status" value="1"/>
</dbReference>